<evidence type="ECO:0000313" key="6">
    <source>
        <dbReference type="EMBL" id="KAG6575797.1"/>
    </source>
</evidence>
<dbReference type="PANTHER" id="PTHR31442">
    <property type="entry name" value="HOMEODOMAIN-LIKE SUPERFAMILY PROTEIN-RELATED"/>
    <property type="match status" value="1"/>
</dbReference>
<feature type="compositionally biased region" description="Polar residues" evidence="5">
    <location>
        <begin position="72"/>
        <end position="81"/>
    </location>
</feature>
<feature type="region of interest" description="Disordered" evidence="5">
    <location>
        <begin position="72"/>
        <end position="101"/>
    </location>
</feature>
<sequence length="279" mass="31125">MGSNPNQDKQARFGGNQSSTLTQILMGYNPNQEEQAGLGGLGGDNMHQYIPSLQIASTPGGSLINATSATINSGGTSSGFNDNGVGRASSSNPQASMNKRNGSHQKQRFIWTQEHHQSFLEVIELLETQNGTSNRKVVPRKILEEMRKRYPNITRENIASHLQSDSILLQSFDNHMENDSTLQQGFDNQMENGSTLQQGFDNPENGSILEQGQGFDNQMENDSILYQGFDSFMESDSILMQSFDNHMENDSLLQHGFDNQMENGSILLDLIIQWRMVHY</sequence>
<keyword evidence="7" id="KW-1185">Reference proteome</keyword>
<dbReference type="InterPro" id="IPR006447">
    <property type="entry name" value="Myb_dom_plants"/>
</dbReference>
<accession>A0AAV6M713</accession>
<evidence type="ECO:0000256" key="4">
    <source>
        <dbReference type="ARBA" id="ARBA00023242"/>
    </source>
</evidence>
<feature type="non-terminal residue" evidence="6">
    <location>
        <position position="1"/>
    </location>
</feature>
<comment type="subcellular location">
    <subcellularLocation>
        <location evidence="1">Nucleus</location>
    </subcellularLocation>
</comment>
<evidence type="ECO:0000256" key="3">
    <source>
        <dbReference type="ARBA" id="ARBA00023163"/>
    </source>
</evidence>
<dbReference type="GO" id="GO:0003677">
    <property type="term" value="F:DNA binding"/>
    <property type="evidence" value="ECO:0007669"/>
    <property type="project" value="InterPro"/>
</dbReference>
<feature type="compositionally biased region" description="Polar residues" evidence="5">
    <location>
        <begin position="88"/>
        <end position="100"/>
    </location>
</feature>
<reference evidence="6 7" key="1">
    <citation type="journal article" date="2021" name="Hortic Res">
        <title>The domestication of Cucurbita argyrosperma as revealed by the genome of its wild relative.</title>
        <authorList>
            <person name="Barrera-Redondo J."/>
            <person name="Sanchez-de la Vega G."/>
            <person name="Aguirre-Liguori J.A."/>
            <person name="Castellanos-Morales G."/>
            <person name="Gutierrez-Guerrero Y.T."/>
            <person name="Aguirre-Dugua X."/>
            <person name="Aguirre-Planter E."/>
            <person name="Tenaillon M.I."/>
            <person name="Lira-Saade R."/>
            <person name="Eguiarte L.E."/>
        </authorList>
    </citation>
    <scope>NUCLEOTIDE SEQUENCE [LARGE SCALE GENOMIC DNA]</scope>
    <source>
        <strain evidence="6">JBR-2021</strain>
    </source>
</reference>
<dbReference type="AlphaFoldDB" id="A0AAV6M713"/>
<dbReference type="GO" id="GO:0005634">
    <property type="term" value="C:nucleus"/>
    <property type="evidence" value="ECO:0007669"/>
    <property type="project" value="UniProtKB-SubCell"/>
</dbReference>
<gene>
    <name evidence="6" type="primary">APRR4</name>
    <name evidence="6" type="ORF">SDJN03_26436</name>
</gene>
<evidence type="ECO:0000256" key="1">
    <source>
        <dbReference type="ARBA" id="ARBA00004123"/>
    </source>
</evidence>
<keyword evidence="2" id="KW-0805">Transcription regulation</keyword>
<evidence type="ECO:0000256" key="5">
    <source>
        <dbReference type="SAM" id="MobiDB-lite"/>
    </source>
</evidence>
<keyword evidence="3" id="KW-0804">Transcription</keyword>
<dbReference type="Proteomes" id="UP000685013">
    <property type="component" value="Chromosome 17"/>
</dbReference>
<dbReference type="EMBL" id="JAGKQH010000017">
    <property type="protein sequence ID" value="KAG6575797.1"/>
    <property type="molecule type" value="Genomic_DNA"/>
</dbReference>
<comment type="caution">
    <text evidence="6">The sequence shown here is derived from an EMBL/GenBank/DDBJ whole genome shotgun (WGS) entry which is preliminary data.</text>
</comment>
<evidence type="ECO:0000313" key="7">
    <source>
        <dbReference type="Proteomes" id="UP000685013"/>
    </source>
</evidence>
<dbReference type="InterPro" id="IPR044841">
    <property type="entry name" value="LUX/BOA-like"/>
</dbReference>
<keyword evidence="4" id="KW-0539">Nucleus</keyword>
<protein>
    <submittedName>
        <fullName evidence="6">Two-component response regulator-like APRR4</fullName>
    </submittedName>
</protein>
<name>A0AAV6M713_9ROSI</name>
<dbReference type="PANTHER" id="PTHR31442:SF29">
    <property type="entry name" value="HOMEODOMAIN-LIKE SUPERFAMILY PROTEIN"/>
    <property type="match status" value="1"/>
</dbReference>
<dbReference type="NCBIfam" id="TIGR01557">
    <property type="entry name" value="myb_SHAQKYF"/>
    <property type="match status" value="1"/>
</dbReference>
<evidence type="ECO:0000256" key="2">
    <source>
        <dbReference type="ARBA" id="ARBA00023015"/>
    </source>
</evidence>
<organism evidence="6 7">
    <name type="scientific">Cucurbita argyrosperma subsp. sororia</name>
    <dbReference type="NCBI Taxonomy" id="37648"/>
    <lineage>
        <taxon>Eukaryota</taxon>
        <taxon>Viridiplantae</taxon>
        <taxon>Streptophyta</taxon>
        <taxon>Embryophyta</taxon>
        <taxon>Tracheophyta</taxon>
        <taxon>Spermatophyta</taxon>
        <taxon>Magnoliopsida</taxon>
        <taxon>eudicotyledons</taxon>
        <taxon>Gunneridae</taxon>
        <taxon>Pentapetalae</taxon>
        <taxon>rosids</taxon>
        <taxon>fabids</taxon>
        <taxon>Cucurbitales</taxon>
        <taxon>Cucurbitaceae</taxon>
        <taxon>Cucurbiteae</taxon>
        <taxon>Cucurbita</taxon>
    </lineage>
</organism>
<proteinExistence type="predicted"/>
<dbReference type="GO" id="GO:0003700">
    <property type="term" value="F:DNA-binding transcription factor activity"/>
    <property type="evidence" value="ECO:0007669"/>
    <property type="project" value="InterPro"/>
</dbReference>